<protein>
    <submittedName>
        <fullName evidence="1">Uncharacterized protein</fullName>
    </submittedName>
</protein>
<gene>
    <name evidence="1" type="ORF">RJT34_00594</name>
</gene>
<evidence type="ECO:0000313" key="1">
    <source>
        <dbReference type="EMBL" id="KAK7316840.1"/>
    </source>
</evidence>
<dbReference type="AlphaFoldDB" id="A0AAN9KFE6"/>
<dbReference type="Proteomes" id="UP001359559">
    <property type="component" value="Unassembled WGS sequence"/>
</dbReference>
<sequence length="86" mass="9945">MFSTHLRDVRNPFRGNAKDWDVVKVMMHIPPIMAITIRESLFLALNHRIDKVVVESDNLDVVRAYKKKILPVSIFTVVQDVLSLNE</sequence>
<dbReference type="EMBL" id="JAYKXN010000001">
    <property type="protein sequence ID" value="KAK7316840.1"/>
    <property type="molecule type" value="Genomic_DNA"/>
</dbReference>
<name>A0AAN9KFE6_CLITE</name>
<reference evidence="1 2" key="1">
    <citation type="submission" date="2024-01" db="EMBL/GenBank/DDBJ databases">
        <title>The genomes of 5 underutilized Papilionoideae crops provide insights into root nodulation and disease resistance.</title>
        <authorList>
            <person name="Yuan L."/>
        </authorList>
    </citation>
    <scope>NUCLEOTIDE SEQUENCE [LARGE SCALE GENOMIC DNA]</scope>
    <source>
        <strain evidence="1">LY-2023</strain>
        <tissue evidence="1">Leaf</tissue>
    </source>
</reference>
<evidence type="ECO:0000313" key="2">
    <source>
        <dbReference type="Proteomes" id="UP001359559"/>
    </source>
</evidence>
<proteinExistence type="predicted"/>
<organism evidence="1 2">
    <name type="scientific">Clitoria ternatea</name>
    <name type="common">Butterfly pea</name>
    <dbReference type="NCBI Taxonomy" id="43366"/>
    <lineage>
        <taxon>Eukaryota</taxon>
        <taxon>Viridiplantae</taxon>
        <taxon>Streptophyta</taxon>
        <taxon>Embryophyta</taxon>
        <taxon>Tracheophyta</taxon>
        <taxon>Spermatophyta</taxon>
        <taxon>Magnoliopsida</taxon>
        <taxon>eudicotyledons</taxon>
        <taxon>Gunneridae</taxon>
        <taxon>Pentapetalae</taxon>
        <taxon>rosids</taxon>
        <taxon>fabids</taxon>
        <taxon>Fabales</taxon>
        <taxon>Fabaceae</taxon>
        <taxon>Papilionoideae</taxon>
        <taxon>50 kb inversion clade</taxon>
        <taxon>NPAAA clade</taxon>
        <taxon>indigoferoid/millettioid clade</taxon>
        <taxon>Phaseoleae</taxon>
        <taxon>Clitoria</taxon>
    </lineage>
</organism>
<keyword evidence="2" id="KW-1185">Reference proteome</keyword>
<accession>A0AAN9KFE6</accession>
<comment type="caution">
    <text evidence="1">The sequence shown here is derived from an EMBL/GenBank/DDBJ whole genome shotgun (WGS) entry which is preliminary data.</text>
</comment>